<keyword evidence="1" id="KW-0853">WD repeat</keyword>
<protein>
    <submittedName>
        <fullName evidence="2">Uncharacterized protein</fullName>
    </submittedName>
</protein>
<reference evidence="2" key="1">
    <citation type="submission" date="2014-09" db="EMBL/GenBank/DDBJ databases">
        <authorList>
            <person name="Magalhaes I.L.F."/>
            <person name="Oliveira U."/>
            <person name="Santos F.R."/>
            <person name="Vidigal T.H.D.A."/>
            <person name="Brescovit A.D."/>
            <person name="Santos A.J."/>
        </authorList>
    </citation>
    <scope>NUCLEOTIDE SEQUENCE</scope>
    <source>
        <tissue evidence="2">Shoot tissue taken approximately 20 cm above the soil surface</tissue>
    </source>
</reference>
<organism evidence="2">
    <name type="scientific">Arundo donax</name>
    <name type="common">Giant reed</name>
    <name type="synonym">Donax arundinaceus</name>
    <dbReference type="NCBI Taxonomy" id="35708"/>
    <lineage>
        <taxon>Eukaryota</taxon>
        <taxon>Viridiplantae</taxon>
        <taxon>Streptophyta</taxon>
        <taxon>Embryophyta</taxon>
        <taxon>Tracheophyta</taxon>
        <taxon>Spermatophyta</taxon>
        <taxon>Magnoliopsida</taxon>
        <taxon>Liliopsida</taxon>
        <taxon>Poales</taxon>
        <taxon>Poaceae</taxon>
        <taxon>PACMAD clade</taxon>
        <taxon>Arundinoideae</taxon>
        <taxon>Arundineae</taxon>
        <taxon>Arundo</taxon>
    </lineage>
</organism>
<dbReference type="PROSITE" id="PS50082">
    <property type="entry name" value="WD_REPEATS_2"/>
    <property type="match status" value="1"/>
</dbReference>
<evidence type="ECO:0000313" key="2">
    <source>
        <dbReference type="EMBL" id="JAD37098.1"/>
    </source>
</evidence>
<evidence type="ECO:0000256" key="1">
    <source>
        <dbReference type="PROSITE-ProRule" id="PRU00221"/>
    </source>
</evidence>
<dbReference type="EMBL" id="GBRH01260797">
    <property type="protein sequence ID" value="JAD37098.1"/>
    <property type="molecule type" value="Transcribed_RNA"/>
</dbReference>
<feature type="repeat" description="WD" evidence="1">
    <location>
        <begin position="1"/>
        <end position="25"/>
    </location>
</feature>
<name>A0A0A8ZHH7_ARUDO</name>
<dbReference type="SUPFAM" id="SSF50978">
    <property type="entry name" value="WD40 repeat-like"/>
    <property type="match status" value="1"/>
</dbReference>
<dbReference type="AlphaFoldDB" id="A0A0A8ZHH7"/>
<sequence>MHLATSSFDRTIKLWNTADVSYVYMFMCNREVMLLCLL</sequence>
<dbReference type="InterPro" id="IPR036322">
    <property type="entry name" value="WD40_repeat_dom_sf"/>
</dbReference>
<reference evidence="2" key="2">
    <citation type="journal article" date="2015" name="Data Brief">
        <title>Shoot transcriptome of the giant reed, Arundo donax.</title>
        <authorList>
            <person name="Barrero R.A."/>
            <person name="Guerrero F.D."/>
            <person name="Moolhuijzen P."/>
            <person name="Goolsby J.A."/>
            <person name="Tidwell J."/>
            <person name="Bellgard S.E."/>
            <person name="Bellgard M.I."/>
        </authorList>
    </citation>
    <scope>NUCLEOTIDE SEQUENCE</scope>
    <source>
        <tissue evidence="2">Shoot tissue taken approximately 20 cm above the soil surface</tissue>
    </source>
</reference>
<accession>A0A0A8ZHH7</accession>
<proteinExistence type="predicted"/>
<dbReference type="InterPro" id="IPR001680">
    <property type="entry name" value="WD40_rpt"/>
</dbReference>